<evidence type="ECO:0000313" key="2">
    <source>
        <dbReference type="Proteomes" id="UP000097509"/>
    </source>
</evidence>
<reference evidence="1 2" key="1">
    <citation type="submission" date="2015-06" db="EMBL/GenBank/DDBJ databases">
        <title>Nucleotide composition analysis revealed diverse host origins of novel circovirus-like genomes in Dianchi and Donghu lake in China.</title>
        <authorList>
            <person name="Ge X.-Y."/>
            <person name="Fang W."/>
            <person name="Wang J."/>
            <person name="Wang M.-N."/>
            <person name="Liu H.-Z."/>
            <person name="Shi Z.-L."/>
        </authorList>
    </citation>
    <scope>NUCLEOTIDE SEQUENCE [LARGE SCALE GENOMIC DNA]</scope>
    <source>
        <strain evidence="1">DCCV-2</strain>
    </source>
</reference>
<sequence length="251" mass="27809">MRTLLKNQAMLRYNGYTSNRLTSNIGQQGFAFNPILTRGDTSSFEANDAVATGKKIFFRRLTVQTQFTNQTNGVVKMKIYTVIPRDDLDSSQTPTSLWTSGLTNIGSTSNAALFPGATPFASPLFCQNYLVKKVQTVTLAAGQTYVNRMYAKLNRSFQTDDPVVEHYTKHFTCMQVYVVHGFPVNDSVNKTQISLQATAVDFMSTYQLTYSYFDNGPVTKTYVPSFPPTSFTNAGNVMTFADTNAEATTTA</sequence>
<keyword evidence="2" id="KW-1185">Reference proteome</keyword>
<name>A0A190WHI4_9VIRU</name>
<dbReference type="GeneID" id="37627646"/>
<accession>A0A190WHI4</accession>
<evidence type="ECO:0000313" key="1">
    <source>
        <dbReference type="EMBL" id="AMB42955.1"/>
    </source>
</evidence>
<protein>
    <submittedName>
        <fullName evidence="1">Uncharacterized protein</fullName>
    </submittedName>
</protein>
<dbReference type="EMBL" id="KT149395">
    <property type="protein sequence ID" value="AMB42955.1"/>
    <property type="molecule type" value="Genomic_DNA"/>
</dbReference>
<dbReference type="KEGG" id="vg:37627646"/>
<proteinExistence type="predicted"/>
<organism evidence="1 2">
    <name type="scientific">Circovirus-like genome DCCV-2</name>
    <dbReference type="NCBI Taxonomy" id="1788442"/>
    <lineage>
        <taxon>Viruses</taxon>
        <taxon>Monodnaviria</taxon>
        <taxon>Shotokuvirae</taxon>
        <taxon>Cressdnaviricota</taxon>
        <taxon>Repensiviricetes</taxon>
        <taxon>Geplafuvirales</taxon>
        <taxon>Geplanaviridae</taxon>
        <taxon>Patrovirus</taxon>
        <taxon>Patrovirus dianchis</taxon>
    </lineage>
</organism>
<dbReference type="Proteomes" id="UP000097509">
    <property type="component" value="Segment"/>
</dbReference>
<dbReference type="RefSeq" id="YP_009259707.1">
    <property type="nucleotide sequence ID" value="NC_030465.1"/>
</dbReference>